<feature type="compositionally biased region" description="Acidic residues" evidence="8">
    <location>
        <begin position="518"/>
        <end position="527"/>
    </location>
</feature>
<gene>
    <name evidence="12" type="primary">TRIM37</name>
    <name evidence="12" type="synonym">trim37</name>
</gene>
<dbReference type="CDD" id="cd16619">
    <property type="entry name" value="mRING-HC-C4C4_TRIM37_C-VIII"/>
    <property type="match status" value="1"/>
</dbReference>
<dbReference type="SUPFAM" id="SSF57845">
    <property type="entry name" value="B-box zinc-binding domain"/>
    <property type="match status" value="1"/>
</dbReference>
<dbReference type="CDD" id="cd03773">
    <property type="entry name" value="MATH_TRIM37"/>
    <property type="match status" value="1"/>
</dbReference>
<dbReference type="GO" id="GO:0035098">
    <property type="term" value="C:ESC/E(Z) complex"/>
    <property type="evidence" value="ECO:0007669"/>
    <property type="project" value="TreeGrafter"/>
</dbReference>
<evidence type="ECO:0000256" key="5">
    <source>
        <dbReference type="ARBA" id="ARBA00022833"/>
    </source>
</evidence>
<dbReference type="FunFam" id="3.30.160.60:FF:000332">
    <property type="entry name" value="E3 ubiquitin-protein ligase TRIM37 isoform X1"/>
    <property type="match status" value="1"/>
</dbReference>
<reference evidence="12" key="1">
    <citation type="submission" date="2019-06" db="EMBL/GenBank/DDBJ databases">
        <authorList>
            <consortium name="Wellcome Sanger Institute Data Sharing"/>
        </authorList>
    </citation>
    <scope>NUCLEOTIDE SEQUENCE [LARGE SCALE GENOMIC DNA]</scope>
</reference>
<evidence type="ECO:0000256" key="8">
    <source>
        <dbReference type="SAM" id="MobiDB-lite"/>
    </source>
</evidence>
<keyword evidence="7" id="KW-0175">Coiled coil</keyword>
<evidence type="ECO:0000256" key="2">
    <source>
        <dbReference type="ARBA" id="ARBA00022490"/>
    </source>
</evidence>
<reference evidence="12" key="2">
    <citation type="submission" date="2025-08" db="UniProtKB">
        <authorList>
            <consortium name="Ensembl"/>
        </authorList>
    </citation>
    <scope>IDENTIFICATION</scope>
</reference>
<dbReference type="InterPro" id="IPR002083">
    <property type="entry name" value="MATH/TRAF_dom"/>
</dbReference>
<dbReference type="PROSITE" id="PS50089">
    <property type="entry name" value="ZF_RING_2"/>
    <property type="match status" value="1"/>
</dbReference>
<evidence type="ECO:0000259" key="10">
    <source>
        <dbReference type="PROSITE" id="PS50119"/>
    </source>
</evidence>
<dbReference type="InterPro" id="IPR000315">
    <property type="entry name" value="Znf_B-box"/>
</dbReference>
<dbReference type="CDD" id="cd19779">
    <property type="entry name" value="Bbox2_TRIM37_C-VIII"/>
    <property type="match status" value="1"/>
</dbReference>
<feature type="region of interest" description="Disordered" evidence="8">
    <location>
        <begin position="635"/>
        <end position="664"/>
    </location>
</feature>
<accession>A0A667ZG10</accession>
<feature type="region of interest" description="Disordered" evidence="8">
    <location>
        <begin position="729"/>
        <end position="762"/>
    </location>
</feature>
<dbReference type="GO" id="GO:0005164">
    <property type="term" value="F:tumor necrosis factor receptor binding"/>
    <property type="evidence" value="ECO:0007669"/>
    <property type="project" value="TreeGrafter"/>
</dbReference>
<feature type="coiled-coil region" evidence="7">
    <location>
        <begin position="133"/>
        <end position="167"/>
    </location>
</feature>
<evidence type="ECO:0000313" key="12">
    <source>
        <dbReference type="Ensembl" id="ENSMMDP00005034784.1"/>
    </source>
</evidence>
<dbReference type="GO" id="GO:0016235">
    <property type="term" value="C:aggresome"/>
    <property type="evidence" value="ECO:0007669"/>
    <property type="project" value="TreeGrafter"/>
</dbReference>
<dbReference type="Proteomes" id="UP000472263">
    <property type="component" value="Chromosome 14"/>
</dbReference>
<keyword evidence="2" id="KW-0963">Cytoplasm</keyword>
<keyword evidence="13" id="KW-1185">Reference proteome</keyword>
<dbReference type="PANTHER" id="PTHR36754">
    <property type="entry name" value="E3 UBIQUITIN-PROTEIN LIGASE TRIM37"/>
    <property type="match status" value="1"/>
</dbReference>
<evidence type="ECO:0000256" key="7">
    <source>
        <dbReference type="SAM" id="Coils"/>
    </source>
</evidence>
<dbReference type="GO" id="GO:0008270">
    <property type="term" value="F:zinc ion binding"/>
    <property type="evidence" value="ECO:0007669"/>
    <property type="project" value="UniProtKB-KW"/>
</dbReference>
<evidence type="ECO:0000256" key="6">
    <source>
        <dbReference type="PROSITE-ProRule" id="PRU00024"/>
    </source>
</evidence>
<dbReference type="Ensembl" id="ENSMMDT00005035552.1">
    <property type="protein sequence ID" value="ENSMMDP00005034784.1"/>
    <property type="gene ID" value="ENSMMDG00005016332.1"/>
</dbReference>
<dbReference type="GO" id="GO:0061630">
    <property type="term" value="F:ubiquitin protein ligase activity"/>
    <property type="evidence" value="ECO:0007669"/>
    <property type="project" value="TreeGrafter"/>
</dbReference>
<dbReference type="InterPro" id="IPR001841">
    <property type="entry name" value="Znf_RING"/>
</dbReference>
<organism evidence="12 13">
    <name type="scientific">Myripristis murdjan</name>
    <name type="common">pinecone soldierfish</name>
    <dbReference type="NCBI Taxonomy" id="586833"/>
    <lineage>
        <taxon>Eukaryota</taxon>
        <taxon>Metazoa</taxon>
        <taxon>Chordata</taxon>
        <taxon>Craniata</taxon>
        <taxon>Vertebrata</taxon>
        <taxon>Euteleostomi</taxon>
        <taxon>Actinopterygii</taxon>
        <taxon>Neopterygii</taxon>
        <taxon>Teleostei</taxon>
        <taxon>Neoteleostei</taxon>
        <taxon>Acanthomorphata</taxon>
        <taxon>Holocentriformes</taxon>
        <taxon>Holocentridae</taxon>
        <taxon>Myripristis</taxon>
    </lineage>
</organism>
<dbReference type="GeneTree" id="ENSGT00410000025800"/>
<sequence>MDEQSVESIAEVFRCFICMEKLRDARLCPHCSKLCCFSCIRRWLTEQRAQCPHCRAPLQLRELVNCRWAEEVTQQLDTLQLCSLSKHEDNDKDKCENHHEKLSVFCWTCKKCICHQCALWGGMHGGHTFKPLVEIYEQHVTKVNEEVAKLRRRLMELISLVQEVERNVEAVRGAKDERVREIRNAVEMMIARLDNQLKNKLITLMGQKTSLTQETELLESLLQEVEHQLHSCSKSELISKSPEILLMFQQVHRKPMQSFVTTPVPPDFTSELVPAYDSSTFVLANFSTLRQRADPVYSPPLQISGLCWRLKVYPDGNGVVRGNYLSVFLELSAGLPETSKYEYRVEMVHQASSDPTKNIIREFASDFEVGECWGYNRFFRLDLLASEGYLNMQSNTLVLRYQVRSPTFFQKCRDQHWYISQLESAQSSYIQQINNLKERLAIELFRQQTSRSSSPPDLRLAAGPVTWSRGCAVIVVSLCVVQELSDGDLEVDCLTEEEVNPLDGSSTSGSSTATSNTEENDIDEETMSGENDVEFCENLDAEEGEIPDDLAGATGMRAETAHQHIVVLFSVISGSSPGVCSLHQSAAAGRSAGGAGGAGGAVGPGNNSLLEIDPVILIQLLDLKERSSVESLWGLQPQPPVSLLHTHPHSRKRERRPQAVRRSAPDSNVLIRLKAHMAEVRSKMSDVKSQVLEARGFGEPRPGLSGAFGPNDLDLLAKAAMARSRHYPKKSLSPVLDGSSSLVVRRRSPEETDTELREGEAPIELSLRPRESLVGAEGESQCSQRPRVCCGTAAH</sequence>
<feature type="domain" description="B box-type" evidence="10">
    <location>
        <begin position="90"/>
        <end position="132"/>
    </location>
</feature>
<feature type="region of interest" description="Disordered" evidence="8">
    <location>
        <begin position="497"/>
        <end position="527"/>
    </location>
</feature>
<reference evidence="12" key="3">
    <citation type="submission" date="2025-09" db="UniProtKB">
        <authorList>
            <consortium name="Ensembl"/>
        </authorList>
    </citation>
    <scope>IDENTIFICATION</scope>
</reference>
<proteinExistence type="predicted"/>
<protein>
    <submittedName>
        <fullName evidence="12">Tripartite motif containing 37</fullName>
    </submittedName>
</protein>
<dbReference type="InterPro" id="IPR008974">
    <property type="entry name" value="TRAF-like"/>
</dbReference>
<evidence type="ECO:0000313" key="13">
    <source>
        <dbReference type="Proteomes" id="UP000472263"/>
    </source>
</evidence>
<dbReference type="AlphaFoldDB" id="A0A667ZG10"/>
<feature type="compositionally biased region" description="Basic and acidic residues" evidence="8">
    <location>
        <begin position="747"/>
        <end position="760"/>
    </location>
</feature>
<dbReference type="SUPFAM" id="SSF49599">
    <property type="entry name" value="TRAF domain-like"/>
    <property type="match status" value="1"/>
</dbReference>
<feature type="domain" description="RING-type" evidence="9">
    <location>
        <begin position="15"/>
        <end position="55"/>
    </location>
</feature>
<dbReference type="Gene3D" id="3.30.160.60">
    <property type="entry name" value="Classic Zinc Finger"/>
    <property type="match status" value="1"/>
</dbReference>
<dbReference type="GO" id="GO:0005778">
    <property type="term" value="C:peroxisomal membrane"/>
    <property type="evidence" value="ECO:0007669"/>
    <property type="project" value="TreeGrafter"/>
</dbReference>
<evidence type="ECO:0000259" key="9">
    <source>
        <dbReference type="PROSITE" id="PS50089"/>
    </source>
</evidence>
<dbReference type="Gene3D" id="3.30.40.10">
    <property type="entry name" value="Zinc/RING finger domain, C3HC4 (zinc finger)"/>
    <property type="match status" value="1"/>
</dbReference>
<dbReference type="Pfam" id="PF22486">
    <property type="entry name" value="MATH_2"/>
    <property type="match status" value="1"/>
</dbReference>
<dbReference type="Pfam" id="PF00643">
    <property type="entry name" value="zf-B_box"/>
    <property type="match status" value="1"/>
</dbReference>
<dbReference type="GO" id="GO:0070842">
    <property type="term" value="P:aggresome assembly"/>
    <property type="evidence" value="ECO:0007669"/>
    <property type="project" value="TreeGrafter"/>
</dbReference>
<evidence type="ECO:0000256" key="3">
    <source>
        <dbReference type="ARBA" id="ARBA00022723"/>
    </source>
</evidence>
<evidence type="ECO:0000256" key="4">
    <source>
        <dbReference type="ARBA" id="ARBA00022771"/>
    </source>
</evidence>
<dbReference type="PROSITE" id="PS50144">
    <property type="entry name" value="MATH"/>
    <property type="match status" value="1"/>
</dbReference>
<evidence type="ECO:0000256" key="1">
    <source>
        <dbReference type="ARBA" id="ARBA00004496"/>
    </source>
</evidence>
<dbReference type="SMART" id="SM00502">
    <property type="entry name" value="BBC"/>
    <property type="match status" value="1"/>
</dbReference>
<dbReference type="InterPro" id="IPR037299">
    <property type="entry name" value="TRIM37_MATH"/>
</dbReference>
<dbReference type="SUPFAM" id="SSF57850">
    <property type="entry name" value="RING/U-box"/>
    <property type="match status" value="1"/>
</dbReference>
<dbReference type="Gene3D" id="2.60.210.10">
    <property type="entry name" value="Apoptosis, Tumor Necrosis Factor Receptor Associated Protein 2, Chain A"/>
    <property type="match status" value="1"/>
</dbReference>
<feature type="compositionally biased region" description="Basic residues" evidence="8">
    <location>
        <begin position="646"/>
        <end position="659"/>
    </location>
</feature>
<keyword evidence="5" id="KW-0862">Zinc</keyword>
<name>A0A667ZG10_9TELE</name>
<feature type="domain" description="MATH" evidence="11">
    <location>
        <begin position="276"/>
        <end position="403"/>
    </location>
</feature>
<dbReference type="SMART" id="SM00336">
    <property type="entry name" value="BBOX"/>
    <property type="match status" value="1"/>
</dbReference>
<keyword evidence="4 6" id="KW-0863">Zinc-finger</keyword>
<dbReference type="InterPro" id="IPR013083">
    <property type="entry name" value="Znf_RING/FYVE/PHD"/>
</dbReference>
<evidence type="ECO:0000259" key="11">
    <source>
        <dbReference type="PROSITE" id="PS50144"/>
    </source>
</evidence>
<dbReference type="FunFam" id="3.30.40.10:FF:000279">
    <property type="entry name" value="E3 ubiquitin-protein ligase TRIM37 isoform X1"/>
    <property type="match status" value="1"/>
</dbReference>
<comment type="subcellular location">
    <subcellularLocation>
        <location evidence="1">Cytoplasm</location>
    </subcellularLocation>
</comment>
<dbReference type="GO" id="GO:0031625">
    <property type="term" value="F:ubiquitin protein ligase binding"/>
    <property type="evidence" value="ECO:0007669"/>
    <property type="project" value="TreeGrafter"/>
</dbReference>
<dbReference type="InterPro" id="IPR003649">
    <property type="entry name" value="Bbox_C"/>
</dbReference>
<dbReference type="SMART" id="SM00061">
    <property type="entry name" value="MATH"/>
    <property type="match status" value="1"/>
</dbReference>
<dbReference type="PROSITE" id="PS50119">
    <property type="entry name" value="ZF_BBOX"/>
    <property type="match status" value="1"/>
</dbReference>
<dbReference type="InterPro" id="IPR053003">
    <property type="entry name" value="TRIM_RBCC_E3_ubiq-ligases"/>
</dbReference>
<feature type="compositionally biased region" description="Low complexity" evidence="8">
    <location>
        <begin position="504"/>
        <end position="517"/>
    </location>
</feature>
<dbReference type="PANTHER" id="PTHR36754:SF2">
    <property type="entry name" value="E3 UBIQUITIN-PROTEIN LIGASE TRIM37"/>
    <property type="match status" value="1"/>
</dbReference>
<dbReference type="GO" id="GO:0006513">
    <property type="term" value="P:protein monoubiquitination"/>
    <property type="evidence" value="ECO:0007669"/>
    <property type="project" value="TreeGrafter"/>
</dbReference>
<keyword evidence="3" id="KW-0479">Metal-binding</keyword>
<dbReference type="GO" id="GO:0051865">
    <property type="term" value="P:protein autoubiquitination"/>
    <property type="evidence" value="ECO:0007669"/>
    <property type="project" value="TreeGrafter"/>
</dbReference>